<dbReference type="RefSeq" id="WP_161012781.1">
    <property type="nucleotide sequence ID" value="NZ_WWCK01000002.1"/>
</dbReference>
<keyword evidence="3 8" id="KW-0540">Nuclease</keyword>
<dbReference type="InterPro" id="IPR002716">
    <property type="entry name" value="PIN_dom"/>
</dbReference>
<keyword evidence="11" id="KW-1185">Reference proteome</keyword>
<sequence length="136" mass="14913">MAQFMLDTNICIYLMKDQPPEIAARFDKCYVGDVVISAITFAELEYGVLTSANPLAQRRNLANMIQSIPVASFDAGAAIAYGPVRQATRTRKRDQLDKLIAAHAIALGITLVTNNVKDFADYPGIEIENWLEAPPA</sequence>
<feature type="domain" description="PIN" evidence="9">
    <location>
        <begin position="5"/>
        <end position="122"/>
    </location>
</feature>
<keyword evidence="5 8" id="KW-0378">Hydrolase</keyword>
<comment type="caution">
    <text evidence="10">The sequence shown here is derived from an EMBL/GenBank/DDBJ whole genome shotgun (WGS) entry which is preliminary data.</text>
</comment>
<dbReference type="Gene3D" id="3.40.50.1010">
    <property type="entry name" value="5'-nuclease"/>
    <property type="match status" value="1"/>
</dbReference>
<dbReference type="CDD" id="cd18736">
    <property type="entry name" value="PIN_CcVapC1-like"/>
    <property type="match status" value="1"/>
</dbReference>
<evidence type="ECO:0000313" key="11">
    <source>
        <dbReference type="Proteomes" id="UP000450012"/>
    </source>
</evidence>
<proteinExistence type="inferred from homology"/>
<evidence type="ECO:0000256" key="8">
    <source>
        <dbReference type="HAMAP-Rule" id="MF_00265"/>
    </source>
</evidence>
<dbReference type="InterPro" id="IPR022907">
    <property type="entry name" value="VapC_family"/>
</dbReference>
<evidence type="ECO:0000313" key="10">
    <source>
        <dbReference type="EMBL" id="MYM66176.1"/>
    </source>
</evidence>
<dbReference type="EMBL" id="WWCK01000002">
    <property type="protein sequence ID" value="MYM66176.1"/>
    <property type="molecule type" value="Genomic_DNA"/>
</dbReference>
<comment type="similarity">
    <text evidence="7 8">Belongs to the PINc/VapC protein family.</text>
</comment>
<evidence type="ECO:0000259" key="9">
    <source>
        <dbReference type="Pfam" id="PF01850"/>
    </source>
</evidence>
<feature type="binding site" evidence="8">
    <location>
        <position position="97"/>
    </location>
    <ligand>
        <name>Mg(2+)</name>
        <dbReference type="ChEBI" id="CHEBI:18420"/>
    </ligand>
</feature>
<protein>
    <recommendedName>
        <fullName evidence="8">Ribonuclease VapC</fullName>
        <shortName evidence="8">RNase VapC</shortName>
        <ecNumber evidence="8">3.1.-.-</ecNumber>
    </recommendedName>
    <alternativeName>
        <fullName evidence="8">Toxin VapC</fullName>
    </alternativeName>
</protein>
<comment type="cofactor">
    <cofactor evidence="1 8">
        <name>Mg(2+)</name>
        <dbReference type="ChEBI" id="CHEBI:18420"/>
    </cofactor>
</comment>
<evidence type="ECO:0000256" key="3">
    <source>
        <dbReference type="ARBA" id="ARBA00022722"/>
    </source>
</evidence>
<keyword evidence="6 8" id="KW-0460">Magnesium</keyword>
<evidence type="ECO:0000256" key="6">
    <source>
        <dbReference type="ARBA" id="ARBA00022842"/>
    </source>
</evidence>
<evidence type="ECO:0000256" key="5">
    <source>
        <dbReference type="ARBA" id="ARBA00022801"/>
    </source>
</evidence>
<dbReference type="GO" id="GO:0004540">
    <property type="term" value="F:RNA nuclease activity"/>
    <property type="evidence" value="ECO:0007669"/>
    <property type="project" value="InterPro"/>
</dbReference>
<dbReference type="PANTHER" id="PTHR33653:SF1">
    <property type="entry name" value="RIBONUCLEASE VAPC2"/>
    <property type="match status" value="1"/>
</dbReference>
<organism evidence="10 11">
    <name type="scientific">Duganella rivi</name>
    <dbReference type="NCBI Taxonomy" id="2666083"/>
    <lineage>
        <taxon>Bacteria</taxon>
        <taxon>Pseudomonadati</taxon>
        <taxon>Pseudomonadota</taxon>
        <taxon>Betaproteobacteria</taxon>
        <taxon>Burkholderiales</taxon>
        <taxon>Oxalobacteraceae</taxon>
        <taxon>Telluria group</taxon>
        <taxon>Duganella</taxon>
    </lineage>
</organism>
<dbReference type="EC" id="3.1.-.-" evidence="8"/>
<dbReference type="AlphaFoldDB" id="A0A7X4GMI9"/>
<keyword evidence="8" id="KW-0800">Toxin</keyword>
<evidence type="ECO:0000256" key="7">
    <source>
        <dbReference type="ARBA" id="ARBA00038093"/>
    </source>
</evidence>
<dbReference type="Pfam" id="PF01850">
    <property type="entry name" value="PIN"/>
    <property type="match status" value="1"/>
</dbReference>
<dbReference type="GO" id="GO:0016787">
    <property type="term" value="F:hydrolase activity"/>
    <property type="evidence" value="ECO:0007669"/>
    <property type="project" value="UniProtKB-KW"/>
</dbReference>
<dbReference type="SUPFAM" id="SSF88723">
    <property type="entry name" value="PIN domain-like"/>
    <property type="match status" value="1"/>
</dbReference>
<dbReference type="GO" id="GO:0000287">
    <property type="term" value="F:magnesium ion binding"/>
    <property type="evidence" value="ECO:0007669"/>
    <property type="project" value="UniProtKB-UniRule"/>
</dbReference>
<evidence type="ECO:0000256" key="4">
    <source>
        <dbReference type="ARBA" id="ARBA00022723"/>
    </source>
</evidence>
<evidence type="ECO:0000256" key="1">
    <source>
        <dbReference type="ARBA" id="ARBA00001946"/>
    </source>
</evidence>
<dbReference type="Proteomes" id="UP000450012">
    <property type="component" value="Unassembled WGS sequence"/>
</dbReference>
<dbReference type="InterPro" id="IPR050556">
    <property type="entry name" value="Type_II_TA_system_RNase"/>
</dbReference>
<feature type="binding site" evidence="8">
    <location>
        <position position="7"/>
    </location>
    <ligand>
        <name>Mg(2+)</name>
        <dbReference type="ChEBI" id="CHEBI:18420"/>
    </ligand>
</feature>
<dbReference type="PANTHER" id="PTHR33653">
    <property type="entry name" value="RIBONUCLEASE VAPC2"/>
    <property type="match status" value="1"/>
</dbReference>
<accession>A0A7X4GMI9</accession>
<evidence type="ECO:0000256" key="2">
    <source>
        <dbReference type="ARBA" id="ARBA00022649"/>
    </source>
</evidence>
<dbReference type="InterPro" id="IPR029060">
    <property type="entry name" value="PIN-like_dom_sf"/>
</dbReference>
<keyword evidence="4 8" id="KW-0479">Metal-binding</keyword>
<dbReference type="HAMAP" id="MF_00265">
    <property type="entry name" value="VapC_Nob1"/>
    <property type="match status" value="1"/>
</dbReference>
<dbReference type="GO" id="GO:0090729">
    <property type="term" value="F:toxin activity"/>
    <property type="evidence" value="ECO:0007669"/>
    <property type="project" value="UniProtKB-KW"/>
</dbReference>
<gene>
    <name evidence="8" type="primary">vapC</name>
    <name evidence="10" type="ORF">GTP45_04905</name>
</gene>
<reference evidence="10 11" key="1">
    <citation type="submission" date="2019-12" db="EMBL/GenBank/DDBJ databases">
        <title>Novel species isolated from a subtropical stream in China.</title>
        <authorList>
            <person name="Lu H."/>
        </authorList>
    </citation>
    <scope>NUCLEOTIDE SEQUENCE [LARGE SCALE GENOMIC DNA]</scope>
    <source>
        <strain evidence="10 11">FT55W</strain>
    </source>
</reference>
<name>A0A7X4GMI9_9BURK</name>
<comment type="function">
    <text evidence="8">Toxic component of a toxin-antitoxin (TA) system. An RNase.</text>
</comment>
<keyword evidence="2 8" id="KW-1277">Toxin-antitoxin system</keyword>